<name>A0A1F6CM95_9BACT</name>
<evidence type="ECO:0000313" key="3">
    <source>
        <dbReference type="Proteomes" id="UP000176445"/>
    </source>
</evidence>
<evidence type="ECO:0000256" key="1">
    <source>
        <dbReference type="SAM" id="MobiDB-lite"/>
    </source>
</evidence>
<evidence type="ECO:0008006" key="4">
    <source>
        <dbReference type="Google" id="ProtNLM"/>
    </source>
</evidence>
<proteinExistence type="predicted"/>
<organism evidence="2 3">
    <name type="scientific">Candidatus Kaiserbacteria bacterium RIFCSPHIGHO2_01_FULL_54_36b</name>
    <dbReference type="NCBI Taxonomy" id="1798483"/>
    <lineage>
        <taxon>Bacteria</taxon>
        <taxon>Candidatus Kaiseribacteriota</taxon>
    </lineage>
</organism>
<accession>A0A1F6CM95</accession>
<protein>
    <recommendedName>
        <fullName evidence="4">DUF5666 domain-containing protein</fullName>
    </recommendedName>
</protein>
<dbReference type="Proteomes" id="UP000176445">
    <property type="component" value="Unassembled WGS sequence"/>
</dbReference>
<dbReference type="EMBL" id="MFKW01000052">
    <property type="protein sequence ID" value="OGG50364.1"/>
    <property type="molecule type" value="Genomic_DNA"/>
</dbReference>
<sequence>MNTKIFGVIALIAIVGGGAFYGGMTYAKSQVPARGQFTGNGQFPGGPGGGARAGANGGITFGEIIAKDESSITIKMPDNSTKIVLVGSNAQVMKSTTGSLDDLAIGTQVTITGPANSDGSVTAESVQIRPEGSVPFGNGTRTNPN</sequence>
<feature type="region of interest" description="Disordered" evidence="1">
    <location>
        <begin position="114"/>
        <end position="145"/>
    </location>
</feature>
<comment type="caution">
    <text evidence="2">The sequence shown here is derived from an EMBL/GenBank/DDBJ whole genome shotgun (WGS) entry which is preliminary data.</text>
</comment>
<evidence type="ECO:0000313" key="2">
    <source>
        <dbReference type="EMBL" id="OGG50364.1"/>
    </source>
</evidence>
<feature type="compositionally biased region" description="Polar residues" evidence="1">
    <location>
        <begin position="114"/>
        <end position="125"/>
    </location>
</feature>
<dbReference type="AlphaFoldDB" id="A0A1F6CM95"/>
<reference evidence="2 3" key="1">
    <citation type="journal article" date="2016" name="Nat. Commun.">
        <title>Thousands of microbial genomes shed light on interconnected biogeochemical processes in an aquifer system.</title>
        <authorList>
            <person name="Anantharaman K."/>
            <person name="Brown C.T."/>
            <person name="Hug L.A."/>
            <person name="Sharon I."/>
            <person name="Castelle C.J."/>
            <person name="Probst A.J."/>
            <person name="Thomas B.C."/>
            <person name="Singh A."/>
            <person name="Wilkins M.J."/>
            <person name="Karaoz U."/>
            <person name="Brodie E.L."/>
            <person name="Williams K.H."/>
            <person name="Hubbard S.S."/>
            <person name="Banfield J.F."/>
        </authorList>
    </citation>
    <scope>NUCLEOTIDE SEQUENCE [LARGE SCALE GENOMIC DNA]</scope>
</reference>
<gene>
    <name evidence="2" type="ORF">A2704_05475</name>
</gene>